<dbReference type="InterPro" id="IPR058240">
    <property type="entry name" value="rSAM_sf"/>
</dbReference>
<sequence>MVYIRLKGHDYRYEMYELIREFFFGEDIIFLDEDEEYKDKEIFIENLLTGKSNDWTVETKIYKDGILTTNVKDKSIQNLNIGRKSLNKKIKNGIKINLYESLTDFTGIKIPWGILTGVRPVKIVHDLMNKEAAQDEIFNVLVNGYKIDKEKAELIIRVAERQRKYIGNIKKDDFSLYISIPFCPGRCYYCSFPSNAIESNRCYVDEYTRKLIHEIESIGEIMKNRSISTVYIGGGTPTAIPIKNLDEVIQCIYKTFNKDNIDEITVEAGRPDTMDRDMLSMLKKNRIDRISINPQTMNDRTLRALGRNHSSEDIKKVYYLAREIGFDVINMDLIVGLPKEEINDVIHTLDEIKKLNPENLTVHTLAIKKGSKFIEHQDYFKKTNREKIEKMIEISQEYAKEMNIKPYYLYRQKQMLGNFENTGYAKEGTECIYNIAIMEEKETIIGAGAGAVSKIYYPEDNKLERVPNVKDLREYLTRIDEMIERKSKVFLGENKIENTKGID</sequence>
<dbReference type="CDD" id="cd01335">
    <property type="entry name" value="Radical_SAM"/>
    <property type="match status" value="1"/>
</dbReference>
<gene>
    <name evidence="6" type="primary">hemZ</name>
    <name evidence="6" type="ORF">EQM13_07395</name>
</gene>
<dbReference type="PROSITE" id="PS51918">
    <property type="entry name" value="RADICAL_SAM"/>
    <property type="match status" value="1"/>
</dbReference>
<evidence type="ECO:0000256" key="2">
    <source>
        <dbReference type="ARBA" id="ARBA00022723"/>
    </source>
</evidence>
<protein>
    <submittedName>
        <fullName evidence="6">Coproporphyrinogen dehydrogenase HemZ</fullName>
        <ecNumber evidence="6">1.3.98.3</ecNumber>
    </submittedName>
</protein>
<dbReference type="SFLD" id="SFLDG01082">
    <property type="entry name" value="B12-binding_domain_containing"/>
    <property type="match status" value="1"/>
</dbReference>
<dbReference type="SMART" id="SM00729">
    <property type="entry name" value="Elp3"/>
    <property type="match status" value="1"/>
</dbReference>
<dbReference type="RefSeq" id="WP_128752346.1">
    <property type="nucleotide sequence ID" value="NZ_CP035282.1"/>
</dbReference>
<organism evidence="6 7">
    <name type="scientific">Acidilutibacter cellobiosedens</name>
    <dbReference type="NCBI Taxonomy" id="2507161"/>
    <lineage>
        <taxon>Bacteria</taxon>
        <taxon>Bacillati</taxon>
        <taxon>Bacillota</taxon>
        <taxon>Tissierellia</taxon>
        <taxon>Tissierellales</taxon>
        <taxon>Acidilutibacteraceae</taxon>
        <taxon>Acidilutibacter</taxon>
    </lineage>
</organism>
<dbReference type="GO" id="GO:0051989">
    <property type="term" value="F:coproporphyrinogen dehydrogenase activity"/>
    <property type="evidence" value="ECO:0007669"/>
    <property type="project" value="UniProtKB-EC"/>
</dbReference>
<dbReference type="PANTHER" id="PTHR13932">
    <property type="entry name" value="COPROPORPHYRINIGEN III OXIDASE"/>
    <property type="match status" value="1"/>
</dbReference>
<keyword evidence="1" id="KW-0949">S-adenosyl-L-methionine</keyword>
<accession>A0A410QC38</accession>
<keyword evidence="6" id="KW-0560">Oxidoreductase</keyword>
<dbReference type="AlphaFoldDB" id="A0A410QC38"/>
<keyword evidence="3" id="KW-0408">Iron</keyword>
<dbReference type="GO" id="GO:0005737">
    <property type="term" value="C:cytoplasm"/>
    <property type="evidence" value="ECO:0007669"/>
    <property type="project" value="TreeGrafter"/>
</dbReference>
<dbReference type="GO" id="GO:0051539">
    <property type="term" value="F:4 iron, 4 sulfur cluster binding"/>
    <property type="evidence" value="ECO:0007669"/>
    <property type="project" value="TreeGrafter"/>
</dbReference>
<dbReference type="InterPro" id="IPR006638">
    <property type="entry name" value="Elp3/MiaA/NifB-like_rSAM"/>
</dbReference>
<evidence type="ECO:0000259" key="5">
    <source>
        <dbReference type="PROSITE" id="PS51918"/>
    </source>
</evidence>
<dbReference type="GO" id="GO:0046872">
    <property type="term" value="F:metal ion binding"/>
    <property type="evidence" value="ECO:0007669"/>
    <property type="project" value="UniProtKB-KW"/>
</dbReference>
<evidence type="ECO:0000313" key="7">
    <source>
        <dbReference type="Proteomes" id="UP000287969"/>
    </source>
</evidence>
<keyword evidence="2" id="KW-0479">Metal-binding</keyword>
<feature type="domain" description="Radical SAM core" evidence="5">
    <location>
        <begin position="168"/>
        <end position="405"/>
    </location>
</feature>
<dbReference type="Proteomes" id="UP000287969">
    <property type="component" value="Chromosome"/>
</dbReference>
<dbReference type="InterPro" id="IPR013785">
    <property type="entry name" value="Aldolase_TIM"/>
</dbReference>
<dbReference type="PANTHER" id="PTHR13932:SF1">
    <property type="entry name" value="OXYGEN-INDEPENDENT COPROPORPHYRINOGEN-III OXIDASE-LIKE PROTEIN HEMZ"/>
    <property type="match status" value="1"/>
</dbReference>
<dbReference type="EMBL" id="CP035282">
    <property type="protein sequence ID" value="QAT61414.1"/>
    <property type="molecule type" value="Genomic_DNA"/>
</dbReference>
<evidence type="ECO:0000256" key="1">
    <source>
        <dbReference type="ARBA" id="ARBA00022691"/>
    </source>
</evidence>
<dbReference type="SFLD" id="SFLDS00029">
    <property type="entry name" value="Radical_SAM"/>
    <property type="match status" value="1"/>
</dbReference>
<dbReference type="SUPFAM" id="SSF102114">
    <property type="entry name" value="Radical SAM enzymes"/>
    <property type="match status" value="1"/>
</dbReference>
<dbReference type="Gene3D" id="3.20.20.70">
    <property type="entry name" value="Aldolase class I"/>
    <property type="match status" value="1"/>
</dbReference>
<dbReference type="KEGG" id="spoa:EQM13_07395"/>
<dbReference type="InterPro" id="IPR034505">
    <property type="entry name" value="Coproporphyrinogen-III_oxidase"/>
</dbReference>
<proteinExistence type="predicted"/>
<evidence type="ECO:0000256" key="3">
    <source>
        <dbReference type="ARBA" id="ARBA00023004"/>
    </source>
</evidence>
<dbReference type="InterPro" id="IPR007197">
    <property type="entry name" value="rSAM"/>
</dbReference>
<dbReference type="Pfam" id="PF04055">
    <property type="entry name" value="Radical_SAM"/>
    <property type="match status" value="1"/>
</dbReference>
<name>A0A410QC38_9FIRM</name>
<dbReference type="OrthoDB" id="9808022at2"/>
<keyword evidence="4" id="KW-0411">Iron-sulfur</keyword>
<dbReference type="NCBIfam" id="TIGR03994">
    <property type="entry name" value="rSAM_HemZ"/>
    <property type="match status" value="1"/>
</dbReference>
<keyword evidence="7" id="KW-1185">Reference proteome</keyword>
<dbReference type="GO" id="GO:0006779">
    <property type="term" value="P:porphyrin-containing compound biosynthetic process"/>
    <property type="evidence" value="ECO:0007669"/>
    <property type="project" value="TreeGrafter"/>
</dbReference>
<dbReference type="EC" id="1.3.98.3" evidence="6"/>
<reference evidence="7" key="1">
    <citation type="submission" date="2019-01" db="EMBL/GenBank/DDBJ databases">
        <title>Draft genomes of a novel of Sporanaerobacter strains.</title>
        <authorList>
            <person name="Ma S."/>
        </authorList>
    </citation>
    <scope>NUCLEOTIDE SEQUENCE [LARGE SCALE GENOMIC DNA]</scope>
    <source>
        <strain evidence="7">NJN-17</strain>
    </source>
</reference>
<dbReference type="SFLD" id="SFLDG01065">
    <property type="entry name" value="anaerobic_coproporphyrinogen-I"/>
    <property type="match status" value="1"/>
</dbReference>
<evidence type="ECO:0000313" key="6">
    <source>
        <dbReference type="EMBL" id="QAT61414.1"/>
    </source>
</evidence>
<dbReference type="InterPro" id="IPR023995">
    <property type="entry name" value="HemZ"/>
</dbReference>
<evidence type="ECO:0000256" key="4">
    <source>
        <dbReference type="ARBA" id="ARBA00023014"/>
    </source>
</evidence>
<dbReference type="SFLD" id="SFLDF00310">
    <property type="entry name" value="oxygen-independent_coproporphy"/>
    <property type="match status" value="1"/>
</dbReference>